<comment type="caution">
    <text evidence="3">The sequence shown here is derived from an EMBL/GenBank/DDBJ whole genome shotgun (WGS) entry which is preliminary data.</text>
</comment>
<feature type="transmembrane region" description="Helical" evidence="1">
    <location>
        <begin position="383"/>
        <end position="404"/>
    </location>
</feature>
<organism evidence="3 4">
    <name type="scientific">Janibacter alkaliphilus</name>
    <dbReference type="NCBI Taxonomy" id="1069963"/>
    <lineage>
        <taxon>Bacteria</taxon>
        <taxon>Bacillati</taxon>
        <taxon>Actinomycetota</taxon>
        <taxon>Actinomycetes</taxon>
        <taxon>Micrococcales</taxon>
        <taxon>Intrasporangiaceae</taxon>
        <taxon>Janibacter</taxon>
    </lineage>
</organism>
<feature type="transmembrane region" description="Helical" evidence="1">
    <location>
        <begin position="87"/>
        <end position="106"/>
    </location>
</feature>
<feature type="transmembrane region" description="Helical" evidence="1">
    <location>
        <begin position="159"/>
        <end position="175"/>
    </location>
</feature>
<sequence>MSTALSPIGRRPPGLTYRPAIDGVRAVAVIAVVVYHLLPQAAPGGWFGVDVFFVVSGFLITSLLLAQHRRGHGRVSLPAFWAARARRLIPALLPVLAAVLLAATVLTPAGRRDAVAGDVLATLGYVANWRFILGDEAYFGQISAPSPLRHAWSLAVEEQFYIVYPLLLLALLALARRRSTVIAVLTGLAAVSALLMVSLHQPGVDPSRVYYGTDTRAHQLLVGAVLAAVLSPGPGEVSRDLARSVDRWCRRLALPAGLVVLSAMWWAGRAQEVLLEGALVPLSVLVAVVVVAASSPRASLVQRVLSVEPLRRVGLISYGLYLWHWPLVVYLNSDVLPLPELARAGVQLILALVLAVLSYLLLERPVRRHGVRALVPRVPRAGLVVAWAAVPALVVGALVMPTAARAISPAPLTADGELTVPERPYTPGESITTVMLIGNSVPGSLYDTFPQSAHPDLRLVDESNPGCDSLGVPKYVDGGVAPELEGCEAWRESWPGDVEESSADVVLYFVPQSWVTDRYPDGQVAAAGTPVWSRLIEDALDEADAAAGSSRLALVNLACHDVPDIGGEESDRVNDIEHVRLVNDTVADWAERRDVPVIDQYGLLCPGDEVKDIINGTPLYEDSLHFTDTSGPIVWGWLAPQVQQVARGEELS</sequence>
<feature type="transmembrane region" description="Helical" evidence="1">
    <location>
        <begin position="313"/>
        <end position="332"/>
    </location>
</feature>
<dbReference type="GO" id="GO:0016020">
    <property type="term" value="C:membrane"/>
    <property type="evidence" value="ECO:0007669"/>
    <property type="project" value="TreeGrafter"/>
</dbReference>
<dbReference type="GO" id="GO:0016747">
    <property type="term" value="F:acyltransferase activity, transferring groups other than amino-acyl groups"/>
    <property type="evidence" value="ECO:0007669"/>
    <property type="project" value="InterPro"/>
</dbReference>
<evidence type="ECO:0000256" key="1">
    <source>
        <dbReference type="SAM" id="Phobius"/>
    </source>
</evidence>
<reference evidence="3 4" key="1">
    <citation type="submission" date="2020-07" db="EMBL/GenBank/DDBJ databases">
        <title>Sequencing the genomes of 1000 actinobacteria strains.</title>
        <authorList>
            <person name="Klenk H.-P."/>
        </authorList>
    </citation>
    <scope>NUCLEOTIDE SEQUENCE [LARGE SCALE GENOMIC DNA]</scope>
    <source>
        <strain evidence="3 4">DSM 24723</strain>
    </source>
</reference>
<feature type="transmembrane region" description="Helical" evidence="1">
    <location>
        <begin position="220"/>
        <end position="237"/>
    </location>
</feature>
<keyword evidence="1" id="KW-1133">Transmembrane helix</keyword>
<dbReference type="GO" id="GO:0009103">
    <property type="term" value="P:lipopolysaccharide biosynthetic process"/>
    <property type="evidence" value="ECO:0007669"/>
    <property type="project" value="TreeGrafter"/>
</dbReference>
<feature type="transmembrane region" description="Helical" evidence="1">
    <location>
        <begin position="20"/>
        <end position="38"/>
    </location>
</feature>
<proteinExistence type="predicted"/>
<evidence type="ECO:0000259" key="2">
    <source>
        <dbReference type="Pfam" id="PF01757"/>
    </source>
</evidence>
<dbReference type="RefSeq" id="WP_179463472.1">
    <property type="nucleotide sequence ID" value="NZ_JACBZX010000001.1"/>
</dbReference>
<feature type="domain" description="Acyltransferase 3" evidence="2">
    <location>
        <begin position="19"/>
        <end position="358"/>
    </location>
</feature>
<feature type="transmembrane region" description="Helical" evidence="1">
    <location>
        <begin position="249"/>
        <end position="267"/>
    </location>
</feature>
<dbReference type="Proteomes" id="UP000592181">
    <property type="component" value="Unassembled WGS sequence"/>
</dbReference>
<dbReference type="PANTHER" id="PTHR23028">
    <property type="entry name" value="ACETYLTRANSFERASE"/>
    <property type="match status" value="1"/>
</dbReference>
<dbReference type="InterPro" id="IPR002656">
    <property type="entry name" value="Acyl_transf_3_dom"/>
</dbReference>
<feature type="transmembrane region" description="Helical" evidence="1">
    <location>
        <begin position="273"/>
        <end position="293"/>
    </location>
</feature>
<keyword evidence="4" id="KW-1185">Reference proteome</keyword>
<dbReference type="EMBL" id="JACBZX010000001">
    <property type="protein sequence ID" value="NYG38243.1"/>
    <property type="molecule type" value="Genomic_DNA"/>
</dbReference>
<dbReference type="InterPro" id="IPR050879">
    <property type="entry name" value="Acyltransferase_3"/>
</dbReference>
<dbReference type="AlphaFoldDB" id="A0A852XBY4"/>
<protein>
    <submittedName>
        <fullName evidence="3">Peptidoglycan/LPS O-acetylase OafA/YrhL</fullName>
    </submittedName>
</protein>
<keyword evidence="1" id="KW-0812">Transmembrane</keyword>
<evidence type="ECO:0000313" key="4">
    <source>
        <dbReference type="Proteomes" id="UP000592181"/>
    </source>
</evidence>
<feature type="transmembrane region" description="Helical" evidence="1">
    <location>
        <begin position="182"/>
        <end position="200"/>
    </location>
</feature>
<keyword evidence="1" id="KW-0472">Membrane</keyword>
<accession>A0A852XBY4</accession>
<feature type="transmembrane region" description="Helical" evidence="1">
    <location>
        <begin position="344"/>
        <end position="362"/>
    </location>
</feature>
<gene>
    <name evidence="3" type="ORF">BJY28_002712</name>
</gene>
<feature type="transmembrane region" description="Helical" evidence="1">
    <location>
        <begin position="44"/>
        <end position="66"/>
    </location>
</feature>
<dbReference type="PANTHER" id="PTHR23028:SF53">
    <property type="entry name" value="ACYL_TRANSF_3 DOMAIN-CONTAINING PROTEIN"/>
    <property type="match status" value="1"/>
</dbReference>
<dbReference type="Pfam" id="PF01757">
    <property type="entry name" value="Acyl_transf_3"/>
    <property type="match status" value="1"/>
</dbReference>
<evidence type="ECO:0000313" key="3">
    <source>
        <dbReference type="EMBL" id="NYG38243.1"/>
    </source>
</evidence>
<name>A0A852XBY4_9MICO</name>